<dbReference type="FunFam" id="3.40.50.720:FF:000053">
    <property type="entry name" value="Quinone oxidoreductase 1"/>
    <property type="match status" value="1"/>
</dbReference>
<proteinExistence type="predicted"/>
<dbReference type="PANTHER" id="PTHR48106:SF13">
    <property type="entry name" value="QUINONE OXIDOREDUCTASE-RELATED"/>
    <property type="match status" value="1"/>
</dbReference>
<evidence type="ECO:0000256" key="1">
    <source>
        <dbReference type="ARBA" id="ARBA00022857"/>
    </source>
</evidence>
<dbReference type="InterPro" id="IPR013154">
    <property type="entry name" value="ADH-like_N"/>
</dbReference>
<dbReference type="SMART" id="SM00829">
    <property type="entry name" value="PKS_ER"/>
    <property type="match status" value="1"/>
</dbReference>
<evidence type="ECO:0000313" key="4">
    <source>
        <dbReference type="EMBL" id="NJB96436.1"/>
    </source>
</evidence>
<evidence type="ECO:0000256" key="2">
    <source>
        <dbReference type="ARBA" id="ARBA00023002"/>
    </source>
</evidence>
<dbReference type="SUPFAM" id="SSF51735">
    <property type="entry name" value="NAD(P)-binding Rossmann-fold domains"/>
    <property type="match status" value="1"/>
</dbReference>
<evidence type="ECO:0000313" key="5">
    <source>
        <dbReference type="Proteomes" id="UP000531251"/>
    </source>
</evidence>
<dbReference type="GO" id="GO:0003960">
    <property type="term" value="F:quinone reductase (NADPH) activity"/>
    <property type="evidence" value="ECO:0007669"/>
    <property type="project" value="UniProtKB-EC"/>
</dbReference>
<name>A0A7X6BC12_9SPHN</name>
<dbReference type="SUPFAM" id="SSF50129">
    <property type="entry name" value="GroES-like"/>
    <property type="match status" value="1"/>
</dbReference>
<dbReference type="InterPro" id="IPR047618">
    <property type="entry name" value="QOR-like"/>
</dbReference>
<sequence>MEQMIRFEQTGGPDVLQWVEVDLPAPGPGEVRLRTQAAGLNFIDVYHRTGVYPAQLPSGIGVEGAGVIEAVGEGVTGFAVGDRAATFGPALGAYATARNLKADSLFKLPDDISCETAAAVLLKGCTVEFMVERAAKVQPGWTVLVHSAAGGVGQIAVGWLKGIGATVIGTVGHEAKVEKARAVGCDHVLLSRGQEDVAARVREITGGEGVPVVLDGIGKATWEASLGSAARRGLIISYGNASGSVEGVKLATLNQHGSLFVTRPKLFDYYVAPEERQAGAARLFEMLEKGAVKPEIGQRFAIKDAAEAHRAIESGQTTGSTILLP</sequence>
<gene>
    <name evidence="4" type="ORF">GGR89_000736</name>
</gene>
<accession>A0A7X6BC12</accession>
<dbReference type="InterPro" id="IPR020843">
    <property type="entry name" value="ER"/>
</dbReference>
<organism evidence="4 5">
    <name type="scientific">Sphingomonas trueperi</name>
    <dbReference type="NCBI Taxonomy" id="53317"/>
    <lineage>
        <taxon>Bacteria</taxon>
        <taxon>Pseudomonadati</taxon>
        <taxon>Pseudomonadota</taxon>
        <taxon>Alphaproteobacteria</taxon>
        <taxon>Sphingomonadales</taxon>
        <taxon>Sphingomonadaceae</taxon>
        <taxon>Sphingomonas</taxon>
    </lineage>
</organism>
<reference evidence="4 5" key="1">
    <citation type="submission" date="2020-03" db="EMBL/GenBank/DDBJ databases">
        <title>Genomic Encyclopedia of Type Strains, Phase IV (KMG-IV): sequencing the most valuable type-strain genomes for metagenomic binning, comparative biology and taxonomic classification.</title>
        <authorList>
            <person name="Goeker M."/>
        </authorList>
    </citation>
    <scope>NUCLEOTIDE SEQUENCE [LARGE SCALE GENOMIC DNA]</scope>
    <source>
        <strain evidence="4 5">DSM 7225</strain>
    </source>
</reference>
<dbReference type="Gene3D" id="3.40.50.720">
    <property type="entry name" value="NAD(P)-binding Rossmann-like Domain"/>
    <property type="match status" value="1"/>
</dbReference>
<dbReference type="EMBL" id="JAATJB010000002">
    <property type="protein sequence ID" value="NJB96436.1"/>
    <property type="molecule type" value="Genomic_DNA"/>
</dbReference>
<dbReference type="Pfam" id="PF00107">
    <property type="entry name" value="ADH_zinc_N"/>
    <property type="match status" value="1"/>
</dbReference>
<dbReference type="Proteomes" id="UP000531251">
    <property type="component" value="Unassembled WGS sequence"/>
</dbReference>
<evidence type="ECO:0000259" key="3">
    <source>
        <dbReference type="SMART" id="SM00829"/>
    </source>
</evidence>
<dbReference type="GO" id="GO:0070402">
    <property type="term" value="F:NADPH binding"/>
    <property type="evidence" value="ECO:0007669"/>
    <property type="project" value="TreeGrafter"/>
</dbReference>
<dbReference type="GO" id="GO:0035925">
    <property type="term" value="F:mRNA 3'-UTR AU-rich region binding"/>
    <property type="evidence" value="ECO:0007669"/>
    <property type="project" value="TreeGrafter"/>
</dbReference>
<dbReference type="CDD" id="cd05286">
    <property type="entry name" value="QOR2"/>
    <property type="match status" value="1"/>
</dbReference>
<keyword evidence="5" id="KW-1185">Reference proteome</keyword>
<dbReference type="InterPro" id="IPR011032">
    <property type="entry name" value="GroES-like_sf"/>
</dbReference>
<keyword evidence="1" id="KW-0521">NADP</keyword>
<keyword evidence="2 4" id="KW-0560">Oxidoreductase</keyword>
<dbReference type="EC" id="1.6.5.5" evidence="4"/>
<dbReference type="InterPro" id="IPR036291">
    <property type="entry name" value="NAD(P)-bd_dom_sf"/>
</dbReference>
<dbReference type="Gene3D" id="3.90.180.10">
    <property type="entry name" value="Medium-chain alcohol dehydrogenases, catalytic domain"/>
    <property type="match status" value="1"/>
</dbReference>
<comment type="caution">
    <text evidence="4">The sequence shown here is derived from an EMBL/GenBank/DDBJ whole genome shotgun (WGS) entry which is preliminary data.</text>
</comment>
<protein>
    <submittedName>
        <fullName evidence="4">NADPH2:quinone reductase</fullName>
        <ecNumber evidence="4">1.6.5.5</ecNumber>
    </submittedName>
</protein>
<dbReference type="AlphaFoldDB" id="A0A7X6BC12"/>
<feature type="domain" description="Enoyl reductase (ER)" evidence="3">
    <location>
        <begin position="11"/>
        <end position="323"/>
    </location>
</feature>
<dbReference type="RefSeq" id="WP_125974096.1">
    <property type="nucleotide sequence ID" value="NZ_BAAADY010000030.1"/>
</dbReference>
<dbReference type="PANTHER" id="PTHR48106">
    <property type="entry name" value="QUINONE OXIDOREDUCTASE PIG3-RELATED"/>
    <property type="match status" value="1"/>
</dbReference>
<dbReference type="GO" id="GO:0005829">
    <property type="term" value="C:cytosol"/>
    <property type="evidence" value="ECO:0007669"/>
    <property type="project" value="TreeGrafter"/>
</dbReference>
<dbReference type="Pfam" id="PF08240">
    <property type="entry name" value="ADH_N"/>
    <property type="match status" value="1"/>
</dbReference>
<dbReference type="InterPro" id="IPR013149">
    <property type="entry name" value="ADH-like_C"/>
</dbReference>